<accession>A0A942I5V0</accession>
<dbReference type="InterPro" id="IPR052177">
    <property type="entry name" value="Divisome_Glycosyl_Hydrolase"/>
</dbReference>
<keyword evidence="2" id="KW-1185">Reference proteome</keyword>
<dbReference type="Proteomes" id="UP000678281">
    <property type="component" value="Unassembled WGS sequence"/>
</dbReference>
<dbReference type="EMBL" id="JAGXTP010000001">
    <property type="protein sequence ID" value="MBS3848512.1"/>
    <property type="molecule type" value="Genomic_DNA"/>
</dbReference>
<dbReference type="InterPro" id="IPR029062">
    <property type="entry name" value="Class_I_gatase-like"/>
</dbReference>
<gene>
    <name evidence="1" type="ORF">KD146_07335</name>
</gene>
<proteinExistence type="predicted"/>
<sequence length="702" mass="77741">MDALATPTNSHLRQPDWYRSATRWTQLTLAEDDPVKYDPDQWIDIFKRTQSNATCLSAGGYVAYYPSKVPYHYVSKFIGDSDPFGALVEGARSLNMHVMARVDPHAIHQDAADAHPEWIAVDRDGNKRRHWAFPDVWVTCAYGDYNQKFMPQVIREIVENYDIDAVFANRWQGHGVCYCDSCTTRFKTATGLDLPRTSSLDDPAWMGWTAWRRQVLTQLVVDWDDLVKSIRPNASFIPNMGGVSLIEFDLGLIEKHCPFLVVDDQGRRGTESIWMAGRNGKRMRATFRERPAILITSIGPEEEHRWKDSVTTGPEIQSWITNGATHGMLPWFTKFNGVVPDQRWIQPVADSFGLHARLEPVLANLTPTAQIALLDPATTLRHHGQDTRRAAEADDLGFYQALVEAKLPFELVSDQAMTPAMLDKFKVIILANAVCLSDAQCAMLADYVALGGSLVAANETATRNADNEPRNALGLGDVLGANRLSAMRGPVRNTYVSFAGDHPINAGFDGAERIIGGTHLMAVEPISGATAPVLYVPDFPDLPMEEVYPRQEPQGAAMVVREHDSGGRTVFIPWNIGAIFHDVQALDHSRMMTNAVRWALGDRPEVELSGASVLDVAIRDNADERAVLLFNLTNPMMMKGPIREFYPVGEQTVSIAIPTGRQLASAHLLVRGTTAAATVSQGRVTITVPDIDLLEVVHVVWA</sequence>
<dbReference type="Gene3D" id="3.20.20.80">
    <property type="entry name" value="Glycosidases"/>
    <property type="match status" value="1"/>
</dbReference>
<dbReference type="CDD" id="cd03143">
    <property type="entry name" value="A4_beta-galactosidase_middle_domain"/>
    <property type="match status" value="1"/>
</dbReference>
<evidence type="ECO:0000313" key="1">
    <source>
        <dbReference type="EMBL" id="MBS3848512.1"/>
    </source>
</evidence>
<comment type="caution">
    <text evidence="1">The sequence shown here is derived from an EMBL/GenBank/DDBJ whole genome shotgun (WGS) entry which is preliminary data.</text>
</comment>
<name>A0A942I5V0_9HYPH</name>
<organism evidence="1 2">
    <name type="scientific">Devosia litorisediminis</name>
    <dbReference type="NCBI Taxonomy" id="2829817"/>
    <lineage>
        <taxon>Bacteria</taxon>
        <taxon>Pseudomonadati</taxon>
        <taxon>Pseudomonadota</taxon>
        <taxon>Alphaproteobacteria</taxon>
        <taxon>Hyphomicrobiales</taxon>
        <taxon>Devosiaceae</taxon>
        <taxon>Devosia</taxon>
    </lineage>
</organism>
<dbReference type="RefSeq" id="WP_212658054.1">
    <property type="nucleotide sequence ID" value="NZ_JAGXTP010000001.1"/>
</dbReference>
<dbReference type="Pfam" id="PF14871">
    <property type="entry name" value="GHL6"/>
    <property type="match status" value="1"/>
</dbReference>
<dbReference type="SUPFAM" id="SSF52317">
    <property type="entry name" value="Class I glutamine amidotransferase-like"/>
    <property type="match status" value="1"/>
</dbReference>
<reference evidence="1" key="1">
    <citation type="submission" date="2021-04" db="EMBL/GenBank/DDBJ databases">
        <title>Devosia litorisediminis sp. nov., isolated from a sand dune.</title>
        <authorList>
            <person name="Park S."/>
            <person name="Yoon J.-H."/>
        </authorList>
    </citation>
    <scope>NUCLEOTIDE SEQUENCE</scope>
    <source>
        <strain evidence="1">BSSL-BM10</strain>
    </source>
</reference>
<evidence type="ECO:0000313" key="2">
    <source>
        <dbReference type="Proteomes" id="UP000678281"/>
    </source>
</evidence>
<dbReference type="AlphaFoldDB" id="A0A942I5V0"/>
<dbReference type="PANTHER" id="PTHR43405:SF1">
    <property type="entry name" value="GLYCOSYL HYDROLASE DIGH"/>
    <property type="match status" value="1"/>
</dbReference>
<protein>
    <submittedName>
        <fullName evidence="1">Family 10 glycosylhydrolase</fullName>
    </submittedName>
</protein>
<dbReference type="InterPro" id="IPR017853">
    <property type="entry name" value="GH"/>
</dbReference>
<dbReference type="InterPro" id="IPR028212">
    <property type="entry name" value="GHL6"/>
</dbReference>
<dbReference type="SUPFAM" id="SSF51445">
    <property type="entry name" value="(Trans)glycosidases"/>
    <property type="match status" value="1"/>
</dbReference>
<dbReference type="Gene3D" id="3.40.50.880">
    <property type="match status" value="1"/>
</dbReference>
<dbReference type="PANTHER" id="PTHR43405">
    <property type="entry name" value="GLYCOSYL HYDROLASE DIGH"/>
    <property type="match status" value="1"/>
</dbReference>